<dbReference type="RefSeq" id="WP_012209191.1">
    <property type="nucleotide sequence ID" value="NC_010003.1"/>
</dbReference>
<proteinExistence type="inferred from homology"/>
<accession>A9BHX7</accession>
<dbReference type="SMART" id="SM00525">
    <property type="entry name" value="FES"/>
    <property type="match status" value="1"/>
</dbReference>
<dbReference type="GO" id="GO:0046872">
    <property type="term" value="F:metal ion binding"/>
    <property type="evidence" value="ECO:0007669"/>
    <property type="project" value="UniProtKB-KW"/>
</dbReference>
<dbReference type="InterPro" id="IPR003651">
    <property type="entry name" value="Endonuclease3_FeS-loop_motif"/>
</dbReference>
<feature type="binding site" evidence="12">
    <location>
        <position position="183"/>
    </location>
    <ligand>
        <name>[4Fe-4S] cluster</name>
        <dbReference type="ChEBI" id="CHEBI:49883"/>
    </ligand>
</feature>
<dbReference type="FunFam" id="1.10.1670.10:FF:000001">
    <property type="entry name" value="Endonuclease III"/>
    <property type="match status" value="1"/>
</dbReference>
<feature type="binding site" evidence="12">
    <location>
        <position position="199"/>
    </location>
    <ligand>
        <name>[4Fe-4S] cluster</name>
        <dbReference type="ChEBI" id="CHEBI:49883"/>
    </ligand>
</feature>
<evidence type="ECO:0000256" key="1">
    <source>
        <dbReference type="ARBA" id="ARBA00008343"/>
    </source>
</evidence>
<dbReference type="OrthoDB" id="9800977at2"/>
<dbReference type="STRING" id="403833.Pmob_1388"/>
<keyword evidence="8 12" id="KW-0238">DNA-binding</keyword>
<keyword evidence="15" id="KW-1185">Reference proteome</keyword>
<comment type="cofactor">
    <cofactor evidence="12">
        <name>[4Fe-4S] cluster</name>
        <dbReference type="ChEBI" id="CHEBI:49883"/>
    </cofactor>
    <text evidence="12">Binds 1 [4Fe-4S] cluster.</text>
</comment>
<dbReference type="GO" id="GO:0006285">
    <property type="term" value="P:base-excision repair, AP site formation"/>
    <property type="evidence" value="ECO:0007669"/>
    <property type="project" value="TreeGrafter"/>
</dbReference>
<dbReference type="EC" id="4.2.99.18" evidence="12"/>
<dbReference type="GO" id="GO:0000703">
    <property type="term" value="F:oxidized pyrimidine nucleobase lesion DNA N-glycosylase activity"/>
    <property type="evidence" value="ECO:0007669"/>
    <property type="project" value="TreeGrafter"/>
</dbReference>
<keyword evidence="11 12" id="KW-0326">Glycosidase</keyword>
<dbReference type="PROSITE" id="PS01155">
    <property type="entry name" value="ENDONUCLEASE_III_2"/>
    <property type="match status" value="1"/>
</dbReference>
<keyword evidence="2 12" id="KW-0004">4Fe-4S</keyword>
<evidence type="ECO:0000256" key="11">
    <source>
        <dbReference type="ARBA" id="ARBA00023295"/>
    </source>
</evidence>
<dbReference type="Pfam" id="PF00730">
    <property type="entry name" value="HhH-GPD"/>
    <property type="match status" value="1"/>
</dbReference>
<dbReference type="PIRSF" id="PIRSF001435">
    <property type="entry name" value="Nth"/>
    <property type="match status" value="1"/>
</dbReference>
<dbReference type="NCBIfam" id="TIGR01083">
    <property type="entry name" value="nth"/>
    <property type="match status" value="1"/>
</dbReference>
<gene>
    <name evidence="12" type="primary">nth</name>
    <name evidence="14" type="ordered locus">Pmob_1388</name>
</gene>
<dbReference type="eggNOG" id="COG0177">
    <property type="taxonomic scope" value="Bacteria"/>
</dbReference>
<dbReference type="GO" id="GO:0140078">
    <property type="term" value="F:class I DNA-(apurinic or apyrimidinic site) endonuclease activity"/>
    <property type="evidence" value="ECO:0007669"/>
    <property type="project" value="UniProtKB-EC"/>
</dbReference>
<keyword evidence="3 12" id="KW-0479">Metal-binding</keyword>
<reference evidence="14" key="1">
    <citation type="submission" date="2007-11" db="EMBL/GenBank/DDBJ databases">
        <title>Complete sequence of Petroga mobilis SJ95.</title>
        <authorList>
            <consortium name="US DOE Joint Genome Institute"/>
            <person name="Copeland A."/>
            <person name="Lucas S."/>
            <person name="Lapidus A."/>
            <person name="Barry K."/>
            <person name="Glavina del Rio T."/>
            <person name="Dalin E."/>
            <person name="Tice H."/>
            <person name="Pitluck S."/>
            <person name="Meincke L."/>
            <person name="Brettin T."/>
            <person name="Bruce D."/>
            <person name="Detter J.C."/>
            <person name="Han C."/>
            <person name="Kuske C.R."/>
            <person name="Schmutz J."/>
            <person name="Larimer F."/>
            <person name="Land M."/>
            <person name="Hauser L."/>
            <person name="Kyrpides N."/>
            <person name="Mikhailova N."/>
            <person name="Noll K."/>
            <person name="Richardson P."/>
        </authorList>
    </citation>
    <scope>NUCLEOTIDE SEQUENCE [LARGE SCALE GENOMIC DNA]</scope>
    <source>
        <strain evidence="14">SJ95</strain>
    </source>
</reference>
<keyword evidence="10 12" id="KW-0456">Lyase</keyword>
<dbReference type="PANTHER" id="PTHR43286">
    <property type="entry name" value="ENDONUCLEASE III-LIKE PROTEIN 1"/>
    <property type="match status" value="1"/>
</dbReference>
<keyword evidence="6 12" id="KW-0408">Iron</keyword>
<dbReference type="HAMAP" id="MF_00942">
    <property type="entry name" value="Nth"/>
    <property type="match status" value="1"/>
</dbReference>
<comment type="similarity">
    <text evidence="1 12">Belongs to the Nth/MutY family.</text>
</comment>
<evidence type="ECO:0000256" key="9">
    <source>
        <dbReference type="ARBA" id="ARBA00023204"/>
    </source>
</evidence>
<dbReference type="Gene3D" id="1.10.340.30">
    <property type="entry name" value="Hypothetical protein, domain 2"/>
    <property type="match status" value="1"/>
</dbReference>
<evidence type="ECO:0000259" key="13">
    <source>
        <dbReference type="SMART" id="SM00478"/>
    </source>
</evidence>
<comment type="function">
    <text evidence="12">DNA repair enzyme that has both DNA N-glycosylase activity and AP-lyase activity. The DNA N-glycosylase activity releases various damaged pyrimidines from DNA by cleaving the N-glycosidic bond, leaving an AP (apurinic/apyrimidinic) site. The AP-lyase activity cleaves the phosphodiester bond 3' to the AP site by a beta-elimination, leaving a 3'-terminal unsaturated sugar and a product with a terminal 5'-phosphate.</text>
</comment>
<dbReference type="KEGG" id="pmo:Pmob_1388"/>
<keyword evidence="7 12" id="KW-0411">Iron-sulfur</keyword>
<feature type="binding site" evidence="12">
    <location>
        <position position="190"/>
    </location>
    <ligand>
        <name>[4Fe-4S] cluster</name>
        <dbReference type="ChEBI" id="CHEBI:49883"/>
    </ligand>
</feature>
<dbReference type="HOGENOM" id="CLU_012862_3_3_0"/>
<dbReference type="Gene3D" id="1.10.1670.10">
    <property type="entry name" value="Helix-hairpin-Helix base-excision DNA repair enzymes (C-terminal)"/>
    <property type="match status" value="1"/>
</dbReference>
<dbReference type="InterPro" id="IPR005759">
    <property type="entry name" value="Nth"/>
</dbReference>
<dbReference type="GO" id="GO:0003677">
    <property type="term" value="F:DNA binding"/>
    <property type="evidence" value="ECO:0007669"/>
    <property type="project" value="UniProtKB-UniRule"/>
</dbReference>
<evidence type="ECO:0000313" key="15">
    <source>
        <dbReference type="Proteomes" id="UP000000789"/>
    </source>
</evidence>
<dbReference type="InterPro" id="IPR004035">
    <property type="entry name" value="Endouclease-III_FeS-bd_BS"/>
</dbReference>
<dbReference type="Proteomes" id="UP000000789">
    <property type="component" value="Chromosome"/>
</dbReference>
<organism evidence="14 15">
    <name type="scientific">Petrotoga mobilis (strain DSM 10674 / SJ95)</name>
    <dbReference type="NCBI Taxonomy" id="403833"/>
    <lineage>
        <taxon>Bacteria</taxon>
        <taxon>Thermotogati</taxon>
        <taxon>Thermotogota</taxon>
        <taxon>Thermotogae</taxon>
        <taxon>Petrotogales</taxon>
        <taxon>Petrotogaceae</taxon>
        <taxon>Petrotoga</taxon>
    </lineage>
</organism>
<dbReference type="GO" id="GO:0051539">
    <property type="term" value="F:4 iron, 4 sulfur cluster binding"/>
    <property type="evidence" value="ECO:0007669"/>
    <property type="project" value="UniProtKB-UniRule"/>
</dbReference>
<evidence type="ECO:0000256" key="5">
    <source>
        <dbReference type="ARBA" id="ARBA00022801"/>
    </source>
</evidence>
<dbReference type="InterPro" id="IPR000445">
    <property type="entry name" value="HhH_motif"/>
</dbReference>
<dbReference type="SUPFAM" id="SSF48150">
    <property type="entry name" value="DNA-glycosylase"/>
    <property type="match status" value="1"/>
</dbReference>
<evidence type="ECO:0000256" key="2">
    <source>
        <dbReference type="ARBA" id="ARBA00022485"/>
    </source>
</evidence>
<dbReference type="PANTHER" id="PTHR43286:SF1">
    <property type="entry name" value="ENDONUCLEASE III-LIKE PROTEIN 1"/>
    <property type="match status" value="1"/>
</dbReference>
<dbReference type="InterPro" id="IPR003265">
    <property type="entry name" value="HhH-GPD_domain"/>
</dbReference>
<dbReference type="SMART" id="SM00478">
    <property type="entry name" value="ENDO3c"/>
    <property type="match status" value="1"/>
</dbReference>
<dbReference type="InterPro" id="IPR004036">
    <property type="entry name" value="Endonuclease-III-like_CS2"/>
</dbReference>
<keyword evidence="9 12" id="KW-0234">DNA repair</keyword>
<dbReference type="Pfam" id="PF10576">
    <property type="entry name" value="EndIII_4Fe-2S"/>
    <property type="match status" value="1"/>
</dbReference>
<evidence type="ECO:0000256" key="7">
    <source>
        <dbReference type="ARBA" id="ARBA00023014"/>
    </source>
</evidence>
<comment type="catalytic activity">
    <reaction evidence="12">
        <text>2'-deoxyribonucleotide-(2'-deoxyribose 5'-phosphate)-2'-deoxyribonucleotide-DNA = a 3'-end 2'-deoxyribonucleotide-(2,3-dehydro-2,3-deoxyribose 5'-phosphate)-DNA + a 5'-end 5'-phospho-2'-deoxyribonucleoside-DNA + H(+)</text>
        <dbReference type="Rhea" id="RHEA:66592"/>
        <dbReference type="Rhea" id="RHEA-COMP:13180"/>
        <dbReference type="Rhea" id="RHEA-COMP:16897"/>
        <dbReference type="Rhea" id="RHEA-COMP:17067"/>
        <dbReference type="ChEBI" id="CHEBI:15378"/>
        <dbReference type="ChEBI" id="CHEBI:136412"/>
        <dbReference type="ChEBI" id="CHEBI:157695"/>
        <dbReference type="ChEBI" id="CHEBI:167181"/>
        <dbReference type="EC" id="4.2.99.18"/>
    </reaction>
</comment>
<dbReference type="FunFam" id="1.10.340.30:FF:000001">
    <property type="entry name" value="Endonuclease III"/>
    <property type="match status" value="1"/>
</dbReference>
<evidence type="ECO:0000256" key="6">
    <source>
        <dbReference type="ARBA" id="ARBA00023004"/>
    </source>
</evidence>
<keyword evidence="14" id="KW-0540">Nuclease</keyword>
<evidence type="ECO:0000313" key="14">
    <source>
        <dbReference type="EMBL" id="ABX32092.1"/>
    </source>
</evidence>
<dbReference type="InterPro" id="IPR011257">
    <property type="entry name" value="DNA_glycosylase"/>
</dbReference>
<sequence>MQRDIKKEAEKIINMFPRSNSETDPFKVLIETVLSQRTKDENTEKASKSLFSCYTNVFEISKLNPQDLYDLIKPAGMYKQKSERIINISKILIEKYNGKVPDELEELIELPGVGRKTANIVLYVSFGKEALAVDTHVHRISNRLGWVKTKTPEETEEQLKKIIPSELWGPLNGSMVNFGQKICKPISPKCDECFLNEVCPAKQIYKNKSR</sequence>
<dbReference type="Pfam" id="PF00633">
    <property type="entry name" value="HHH"/>
    <property type="match status" value="1"/>
</dbReference>
<dbReference type="GO" id="GO:0006289">
    <property type="term" value="P:nucleotide-excision repair"/>
    <property type="evidence" value="ECO:0007669"/>
    <property type="project" value="TreeGrafter"/>
</dbReference>
<keyword evidence="14" id="KW-0255">Endonuclease</keyword>
<evidence type="ECO:0000256" key="12">
    <source>
        <dbReference type="HAMAP-Rule" id="MF_00942"/>
    </source>
</evidence>
<evidence type="ECO:0000256" key="3">
    <source>
        <dbReference type="ARBA" id="ARBA00022723"/>
    </source>
</evidence>
<dbReference type="InterPro" id="IPR023170">
    <property type="entry name" value="HhH_base_excis_C"/>
</dbReference>
<keyword evidence="5 12" id="KW-0378">Hydrolase</keyword>
<dbReference type="PROSITE" id="PS00764">
    <property type="entry name" value="ENDONUCLEASE_III_1"/>
    <property type="match status" value="1"/>
</dbReference>
<evidence type="ECO:0000256" key="10">
    <source>
        <dbReference type="ARBA" id="ARBA00023239"/>
    </source>
</evidence>
<feature type="binding site" evidence="12">
    <location>
        <position position="193"/>
    </location>
    <ligand>
        <name>[4Fe-4S] cluster</name>
        <dbReference type="ChEBI" id="CHEBI:49883"/>
    </ligand>
</feature>
<evidence type="ECO:0000256" key="4">
    <source>
        <dbReference type="ARBA" id="ARBA00022763"/>
    </source>
</evidence>
<dbReference type="AlphaFoldDB" id="A9BHX7"/>
<keyword evidence="4 12" id="KW-0227">DNA damage</keyword>
<dbReference type="CDD" id="cd00056">
    <property type="entry name" value="ENDO3c"/>
    <property type="match status" value="1"/>
</dbReference>
<name>A9BHX7_PETMO</name>
<protein>
    <recommendedName>
        <fullName evidence="12">Endonuclease III</fullName>
        <ecNumber evidence="12">4.2.99.18</ecNumber>
    </recommendedName>
    <alternativeName>
        <fullName evidence="12">DNA-(apurinic or apyrimidinic site) lyase</fullName>
    </alternativeName>
</protein>
<feature type="domain" description="HhH-GPD" evidence="13">
    <location>
        <begin position="34"/>
        <end position="181"/>
    </location>
</feature>
<dbReference type="EMBL" id="CP000879">
    <property type="protein sequence ID" value="ABX32092.1"/>
    <property type="molecule type" value="Genomic_DNA"/>
</dbReference>
<evidence type="ECO:0000256" key="8">
    <source>
        <dbReference type="ARBA" id="ARBA00023125"/>
    </source>
</evidence>